<gene>
    <name evidence="2" type="ORF">SAMN02745941_04111</name>
</gene>
<evidence type="ECO:0000313" key="3">
    <source>
        <dbReference type="Proteomes" id="UP000184241"/>
    </source>
</evidence>
<sequence>MKYNVVEKLNKKYLEFDGASNEQIKSEQDSLDIISSCWEADVYNVLLHEEILSDDFFNLRTKLAGMILQKFINYRIKMVIVLNNEDRVNDRFREMMLESNKGKALGVFMDKSEAENWLLDIK</sequence>
<dbReference type="InterPro" id="IPR025438">
    <property type="entry name" value="DUF4180"/>
</dbReference>
<dbReference type="Proteomes" id="UP000184241">
    <property type="component" value="Unassembled WGS sequence"/>
</dbReference>
<dbReference type="RefSeq" id="WP_073022443.1">
    <property type="nucleotide sequence ID" value="NZ_FQXU01000017.1"/>
</dbReference>
<evidence type="ECO:0000313" key="2">
    <source>
        <dbReference type="EMBL" id="SHI64065.1"/>
    </source>
</evidence>
<dbReference type="Pfam" id="PF13788">
    <property type="entry name" value="DUF4180"/>
    <property type="match status" value="1"/>
</dbReference>
<name>A0A1M6CSJ8_9CLOT</name>
<dbReference type="AlphaFoldDB" id="A0A1M6CSJ8"/>
<dbReference type="EMBL" id="FQXU01000017">
    <property type="protein sequence ID" value="SHI64065.1"/>
    <property type="molecule type" value="Genomic_DNA"/>
</dbReference>
<evidence type="ECO:0000259" key="1">
    <source>
        <dbReference type="Pfam" id="PF13788"/>
    </source>
</evidence>
<accession>A0A1M6CSJ8</accession>
<feature type="domain" description="DUF4180" evidence="1">
    <location>
        <begin position="10"/>
        <end position="118"/>
    </location>
</feature>
<organism evidence="2 3">
    <name type="scientific">Clostridium intestinale DSM 6191</name>
    <dbReference type="NCBI Taxonomy" id="1121320"/>
    <lineage>
        <taxon>Bacteria</taxon>
        <taxon>Bacillati</taxon>
        <taxon>Bacillota</taxon>
        <taxon>Clostridia</taxon>
        <taxon>Eubacteriales</taxon>
        <taxon>Clostridiaceae</taxon>
        <taxon>Clostridium</taxon>
    </lineage>
</organism>
<protein>
    <recommendedName>
        <fullName evidence="1">DUF4180 domain-containing protein</fullName>
    </recommendedName>
</protein>
<proteinExistence type="predicted"/>
<reference evidence="2 3" key="1">
    <citation type="submission" date="2016-11" db="EMBL/GenBank/DDBJ databases">
        <authorList>
            <person name="Jaros S."/>
            <person name="Januszkiewicz K."/>
            <person name="Wedrychowicz H."/>
        </authorList>
    </citation>
    <scope>NUCLEOTIDE SEQUENCE [LARGE SCALE GENOMIC DNA]</scope>
    <source>
        <strain evidence="2 3">DSM 6191</strain>
    </source>
</reference>